<sequence>MVWSKSLLLLVAAVAVAAGTSSKIDADLYRLLLANEPVGAMLELRASPALRMAESFEVYDDVAVQVRADLIEKTAAATHEVLSLLLPAADASSSRRRLATSACPHATDDVLLTHLWIVGRLYLSSLTLCVAEHLATLDAVTAIRLEEVESFNADAAAAASVDTLPPLWATDMMRAPAVWSTGNTGQGIVVGSIDSGVRGTHSLFAAKLRPDYNWFDPLNQTTTPYDPWIACRACAADTGCVESALLACMQFMLCPTTPAGDAPQCAKKPHVINNSWGSPLHKTTYLDAFAAWEAANITAVVSAGNAGPKCASVGSPADYPTALAVGIMTKNWFLNGRSSRGPTQLDARVVKPDVSAPGYDIFSAANDGDAKYQSLSGTSQAAPHATGLAALILAGNPKTITSPAHVRAAITSFTETKAIDVVAGPNCGGVNDLTFPNNNYGYGFINASLAVAKAGQATPAPTLTPTDAPTPASTPAPTPVSTPTPTQAPTPAPTQAPTPAPTPPPTPSSTPRPTRPPTCPAKCIGCYFSSLDYCFFTTKAQCTQLFFQTWCPRT</sequence>
<evidence type="ECO:0000256" key="8">
    <source>
        <dbReference type="SAM" id="MobiDB-lite"/>
    </source>
</evidence>
<organism evidence="12 13">
    <name type="scientific">Aphanomyces stellatus</name>
    <dbReference type="NCBI Taxonomy" id="120398"/>
    <lineage>
        <taxon>Eukaryota</taxon>
        <taxon>Sar</taxon>
        <taxon>Stramenopiles</taxon>
        <taxon>Oomycota</taxon>
        <taxon>Saprolegniomycetes</taxon>
        <taxon>Saprolegniales</taxon>
        <taxon>Verrucalvaceae</taxon>
        <taxon>Aphanomyces</taxon>
    </lineage>
</organism>
<dbReference type="GO" id="GO:0004252">
    <property type="term" value="F:serine-type endopeptidase activity"/>
    <property type="evidence" value="ECO:0007669"/>
    <property type="project" value="UniProtKB-EC"/>
</dbReference>
<dbReference type="EMBL" id="VJMH01002253">
    <property type="protein sequence ID" value="KAF0709468.1"/>
    <property type="molecule type" value="Genomic_DNA"/>
</dbReference>
<keyword evidence="13" id="KW-1185">Reference proteome</keyword>
<dbReference type="InterPro" id="IPR050131">
    <property type="entry name" value="Peptidase_S8_subtilisin-like"/>
</dbReference>
<evidence type="ECO:0000256" key="7">
    <source>
        <dbReference type="PROSITE-ProRule" id="PRU01240"/>
    </source>
</evidence>
<evidence type="ECO:0000256" key="3">
    <source>
        <dbReference type="ARBA" id="ARBA00022801"/>
    </source>
</evidence>
<evidence type="ECO:0000256" key="4">
    <source>
        <dbReference type="ARBA" id="ARBA00022825"/>
    </source>
</evidence>
<dbReference type="EMBL" id="CAADRA010002255">
    <property type="protein sequence ID" value="VFT82928.1"/>
    <property type="molecule type" value="Genomic_DNA"/>
</dbReference>
<keyword evidence="4" id="KW-0720">Serine protease</keyword>
<evidence type="ECO:0000256" key="6">
    <source>
        <dbReference type="ARBA" id="ARBA00023619"/>
    </source>
</evidence>
<evidence type="ECO:0000313" key="13">
    <source>
        <dbReference type="Proteomes" id="UP000332933"/>
    </source>
</evidence>
<dbReference type="PROSITE" id="PS00138">
    <property type="entry name" value="SUBTILASE_SER"/>
    <property type="match status" value="1"/>
</dbReference>
<comment type="similarity">
    <text evidence="1 7">Belongs to the peptidase S8 family.</text>
</comment>
<evidence type="ECO:0000313" key="11">
    <source>
        <dbReference type="EMBL" id="KAF0709468.1"/>
    </source>
</evidence>
<evidence type="ECO:0000256" key="1">
    <source>
        <dbReference type="ARBA" id="ARBA00011073"/>
    </source>
</evidence>
<evidence type="ECO:0000259" key="10">
    <source>
        <dbReference type="Pfam" id="PF00082"/>
    </source>
</evidence>
<evidence type="ECO:0000313" key="12">
    <source>
        <dbReference type="EMBL" id="VFT82928.1"/>
    </source>
</evidence>
<dbReference type="GO" id="GO:0006508">
    <property type="term" value="P:proteolysis"/>
    <property type="evidence" value="ECO:0007669"/>
    <property type="project" value="UniProtKB-KW"/>
</dbReference>
<feature type="compositionally biased region" description="Low complexity" evidence="8">
    <location>
        <begin position="458"/>
        <end position="471"/>
    </location>
</feature>
<feature type="signal peptide" evidence="9">
    <location>
        <begin position="1"/>
        <end position="18"/>
    </location>
</feature>
<reference evidence="11" key="2">
    <citation type="submission" date="2019-06" db="EMBL/GenBank/DDBJ databases">
        <title>Genomics analysis of Aphanomyces spp. identifies a new class of oomycete effector associated with host adaptation.</title>
        <authorList>
            <person name="Gaulin E."/>
        </authorList>
    </citation>
    <scope>NUCLEOTIDE SEQUENCE</scope>
    <source>
        <strain evidence="11">CBS 578.67</strain>
    </source>
</reference>
<feature type="region of interest" description="Disordered" evidence="8">
    <location>
        <begin position="458"/>
        <end position="516"/>
    </location>
</feature>
<name>A0A485KHM7_9STRA</name>
<evidence type="ECO:0000256" key="5">
    <source>
        <dbReference type="ARBA" id="ARBA00023529"/>
    </source>
</evidence>
<gene>
    <name evidence="12" type="primary">Aste57867_5907</name>
    <name evidence="11" type="ORF">As57867_005893</name>
    <name evidence="12" type="ORF">ASTE57867_5907</name>
</gene>
<accession>A0A485KHM7</accession>
<feature type="compositionally biased region" description="Pro residues" evidence="8">
    <location>
        <begin position="472"/>
        <end position="516"/>
    </location>
</feature>
<keyword evidence="3" id="KW-0378">Hydrolase</keyword>
<reference evidence="12 13" key="1">
    <citation type="submission" date="2019-03" db="EMBL/GenBank/DDBJ databases">
        <authorList>
            <person name="Gaulin E."/>
            <person name="Dumas B."/>
        </authorList>
    </citation>
    <scope>NUCLEOTIDE SEQUENCE [LARGE SCALE GENOMIC DNA]</scope>
    <source>
        <strain evidence="12">CBS 568.67</strain>
    </source>
</reference>
<feature type="domain" description="Peptidase S8/S53" evidence="10">
    <location>
        <begin position="266"/>
        <end position="429"/>
    </location>
</feature>
<comment type="catalytic activity">
    <reaction evidence="5">
        <text>Hydrolysis of proteins with broad specificity for peptide bonds, and a preference for a large uncharged residue in P1. Hydrolyzes peptide amides.</text>
        <dbReference type="EC" id="3.4.21.62"/>
    </reaction>
</comment>
<dbReference type="InterPro" id="IPR023828">
    <property type="entry name" value="Peptidase_S8_Ser-AS"/>
</dbReference>
<keyword evidence="2" id="KW-0645">Protease</keyword>
<dbReference type="InterPro" id="IPR036852">
    <property type="entry name" value="Peptidase_S8/S53_dom_sf"/>
</dbReference>
<proteinExistence type="inferred from homology"/>
<dbReference type="Proteomes" id="UP000332933">
    <property type="component" value="Unassembled WGS sequence"/>
</dbReference>
<dbReference type="Gene3D" id="3.40.50.200">
    <property type="entry name" value="Peptidase S8/S53 domain"/>
    <property type="match status" value="2"/>
</dbReference>
<dbReference type="InterPro" id="IPR015500">
    <property type="entry name" value="Peptidase_S8_subtilisin-rel"/>
</dbReference>
<dbReference type="Pfam" id="PF00082">
    <property type="entry name" value="Peptidase_S8"/>
    <property type="match status" value="1"/>
</dbReference>
<dbReference type="PANTHER" id="PTHR43806">
    <property type="entry name" value="PEPTIDASE S8"/>
    <property type="match status" value="1"/>
</dbReference>
<protein>
    <recommendedName>
        <fullName evidence="6">subtilisin</fullName>
        <ecNumber evidence="6">3.4.21.62</ecNumber>
    </recommendedName>
</protein>
<keyword evidence="9" id="KW-0732">Signal</keyword>
<feature type="chain" id="PRO_5033436872" description="subtilisin" evidence="9">
    <location>
        <begin position="19"/>
        <end position="554"/>
    </location>
</feature>
<dbReference type="OrthoDB" id="19448at2759"/>
<dbReference type="PANTHER" id="PTHR43806:SF67">
    <property type="entry name" value="EGF-LIKE DOMAIN-CONTAINING PROTEIN"/>
    <property type="match status" value="1"/>
</dbReference>
<evidence type="ECO:0000256" key="9">
    <source>
        <dbReference type="SAM" id="SignalP"/>
    </source>
</evidence>
<comment type="caution">
    <text evidence="7">Lacks conserved residue(s) required for the propagation of feature annotation.</text>
</comment>
<dbReference type="PROSITE" id="PS51892">
    <property type="entry name" value="SUBTILASE"/>
    <property type="match status" value="1"/>
</dbReference>
<evidence type="ECO:0000256" key="2">
    <source>
        <dbReference type="ARBA" id="ARBA00022670"/>
    </source>
</evidence>
<dbReference type="EC" id="3.4.21.62" evidence="6"/>
<dbReference type="AlphaFoldDB" id="A0A485KHM7"/>
<dbReference type="InterPro" id="IPR000209">
    <property type="entry name" value="Peptidase_S8/S53_dom"/>
</dbReference>
<dbReference type="PRINTS" id="PR00723">
    <property type="entry name" value="SUBTILISIN"/>
</dbReference>
<dbReference type="SUPFAM" id="SSF52743">
    <property type="entry name" value="Subtilisin-like"/>
    <property type="match status" value="1"/>
</dbReference>